<dbReference type="SMART" id="SM00487">
    <property type="entry name" value="DEXDc"/>
    <property type="match status" value="1"/>
</dbReference>
<accession>A0A1I4CD26</accession>
<dbReference type="Gene3D" id="3.40.50.10810">
    <property type="entry name" value="Tandem AAA-ATPase domain"/>
    <property type="match status" value="1"/>
</dbReference>
<dbReference type="Gene3D" id="3.40.50.300">
    <property type="entry name" value="P-loop containing nucleotide triphosphate hydrolases"/>
    <property type="match status" value="1"/>
</dbReference>
<keyword evidence="1" id="KW-0378">Hydrolase</keyword>
<feature type="domain" description="Helicase ATP-binding" evidence="2">
    <location>
        <begin position="507"/>
        <end position="701"/>
    </location>
</feature>
<dbReference type="InterPro" id="IPR000330">
    <property type="entry name" value="SNF2_N"/>
</dbReference>
<dbReference type="Pfam" id="PF00176">
    <property type="entry name" value="SNF2-rel_dom"/>
    <property type="match status" value="1"/>
</dbReference>
<dbReference type="InterPro" id="IPR038718">
    <property type="entry name" value="SNF2-like_sf"/>
</dbReference>
<feature type="domain" description="Helicase C-terminal" evidence="3">
    <location>
        <begin position="820"/>
        <end position="1012"/>
    </location>
</feature>
<name>A0A1I4CD26_9RHOB</name>
<sequence>MIQLTYDQDWVTLEFRSRQSLLDRLLSRGTVPDFDHDKRLSFALADLRATAEEAGDQVEIGSDRIQLSHRTLSALSSETADALGLPPLVDLTLRTDVMGQIGSPDFRLTHDWVRAGRKEIAHRTGAILETAGDGADGLRRLPRWMLDALEVADRFRAGSDLEEHWEALARFRRALEPGVRMYRADAEARLGMTDFLSGLEVTLTDRFSISPQGEDQFAIIPFLGERVEAAERDGEQISEAEAELQEGWLRAFQDKAFARGARPAYKLGGQSYLVVDPAATPVLKIMTDMQRADPVTRAAFVRNPRQKVTEAITDHLRSKGKLDGLSPAQEQELIEQTAEPAFVETREYSERVIGLTVYEKPALEITGSGTTWLPEAFTGAAAEIIEAMAPDQVERLIQQVDAAIANGQPSVNVDGAEIPATQTSRAALEQRLEAIRKREEPENKPVIGEEIDPRIGPIILDTADNLEDLTWAAKISPRTRLASDALPEVVKSALKGHQTESFLWKLEAWAAGLPGILNADEQGLGKTLQAIAFLAWMKENMSCSEAGRTGPVLVVAPTSLLVNWEEEVDKHLRAPGLGNVVRLYGSALGGKKRPGQQGIETDCGNTLLDLRDLEEAIDEGRGHRYWVLTTYTTLTNYQHSLAKIPFSTAVFDEIQAVKNPVSLRAKAALAVNADFRIGLTGTPIENSTVDLWAIMEQLTPGRFGSLKAFREKFGEPAEGNMRELYSLMFEPQSGLPPVALRRLKEDVARDLPEKSRRLHPRLMPEPQAAAYETARGKLASGTRGGALKMLHHIRSVSVHPDASSPTEDETYISMSARLLATMDILRGVQDRGERALVFIEHVKMQHRFIELTKREFGLPRVDLINGSTPIPRRQEIVNRFQRHLARDEGFDILVLGPKAAGTGLTLTAATHVIHLSRWWNPAVEEQCNDRVHRIGQSKPVTVHVPMAIHPGYQHNSFDCLLHSLMARKRHLATSALWPMGDTEEDASRLQQMLSDGGATRVEDPVTAAMAMMFKRDDTPMGPKNLDGSISYL</sequence>
<keyword evidence="4" id="KW-0547">Nucleotide-binding</keyword>
<organism evidence="4 5">
    <name type="scientific">Shimia haliotis</name>
    <dbReference type="NCBI Taxonomy" id="1280847"/>
    <lineage>
        <taxon>Bacteria</taxon>
        <taxon>Pseudomonadati</taxon>
        <taxon>Pseudomonadota</taxon>
        <taxon>Alphaproteobacteria</taxon>
        <taxon>Rhodobacterales</taxon>
        <taxon>Roseobacteraceae</taxon>
    </lineage>
</organism>
<dbReference type="InterPro" id="IPR014001">
    <property type="entry name" value="Helicase_ATP-bd"/>
</dbReference>
<proteinExistence type="predicted"/>
<dbReference type="Pfam" id="PF00271">
    <property type="entry name" value="Helicase_C"/>
    <property type="match status" value="1"/>
</dbReference>
<keyword evidence="5" id="KW-1185">Reference proteome</keyword>
<evidence type="ECO:0000313" key="5">
    <source>
        <dbReference type="Proteomes" id="UP000198851"/>
    </source>
</evidence>
<dbReference type="RefSeq" id="WP_093321715.1">
    <property type="nucleotide sequence ID" value="NZ_FOSZ01000002.1"/>
</dbReference>
<dbReference type="Proteomes" id="UP000198851">
    <property type="component" value="Unassembled WGS sequence"/>
</dbReference>
<dbReference type="PROSITE" id="PS51192">
    <property type="entry name" value="HELICASE_ATP_BIND_1"/>
    <property type="match status" value="1"/>
</dbReference>
<dbReference type="PROSITE" id="PS51194">
    <property type="entry name" value="HELICASE_CTER"/>
    <property type="match status" value="1"/>
</dbReference>
<dbReference type="AlphaFoldDB" id="A0A1I4CD26"/>
<keyword evidence="4" id="KW-0067">ATP-binding</keyword>
<dbReference type="GO" id="GO:0004386">
    <property type="term" value="F:helicase activity"/>
    <property type="evidence" value="ECO:0007669"/>
    <property type="project" value="UniProtKB-KW"/>
</dbReference>
<evidence type="ECO:0000259" key="3">
    <source>
        <dbReference type="PROSITE" id="PS51194"/>
    </source>
</evidence>
<dbReference type="GO" id="GO:0016787">
    <property type="term" value="F:hydrolase activity"/>
    <property type="evidence" value="ECO:0007669"/>
    <property type="project" value="UniProtKB-KW"/>
</dbReference>
<dbReference type="SUPFAM" id="SSF52540">
    <property type="entry name" value="P-loop containing nucleoside triphosphate hydrolases"/>
    <property type="match status" value="2"/>
</dbReference>
<dbReference type="OrthoDB" id="9814088at2"/>
<evidence type="ECO:0000256" key="1">
    <source>
        <dbReference type="ARBA" id="ARBA00022801"/>
    </source>
</evidence>
<dbReference type="InterPro" id="IPR027417">
    <property type="entry name" value="P-loop_NTPase"/>
</dbReference>
<gene>
    <name evidence="4" type="ORF">SAMN04488036_102148</name>
</gene>
<keyword evidence="4" id="KW-0347">Helicase</keyword>
<reference evidence="5" key="1">
    <citation type="submission" date="2016-10" db="EMBL/GenBank/DDBJ databases">
        <authorList>
            <person name="Varghese N."/>
            <person name="Submissions S."/>
        </authorList>
    </citation>
    <scope>NUCLEOTIDE SEQUENCE [LARGE SCALE GENOMIC DNA]</scope>
    <source>
        <strain evidence="5">DSM 28453</strain>
    </source>
</reference>
<dbReference type="STRING" id="1280847.SAMN04488036_102148"/>
<dbReference type="PANTHER" id="PTHR10799">
    <property type="entry name" value="SNF2/RAD54 HELICASE FAMILY"/>
    <property type="match status" value="1"/>
</dbReference>
<evidence type="ECO:0000313" key="4">
    <source>
        <dbReference type="EMBL" id="SFK77921.1"/>
    </source>
</evidence>
<dbReference type="InterPro" id="IPR001650">
    <property type="entry name" value="Helicase_C-like"/>
</dbReference>
<dbReference type="SMART" id="SM00490">
    <property type="entry name" value="HELICc"/>
    <property type="match status" value="1"/>
</dbReference>
<evidence type="ECO:0000259" key="2">
    <source>
        <dbReference type="PROSITE" id="PS51192"/>
    </source>
</evidence>
<dbReference type="CDD" id="cd18793">
    <property type="entry name" value="SF2_C_SNF"/>
    <property type="match status" value="1"/>
</dbReference>
<protein>
    <submittedName>
        <fullName evidence="4">Helicase conserved C-terminal domain-containing protein</fullName>
    </submittedName>
</protein>
<dbReference type="EMBL" id="FOSZ01000002">
    <property type="protein sequence ID" value="SFK77921.1"/>
    <property type="molecule type" value="Genomic_DNA"/>
</dbReference>
<dbReference type="InterPro" id="IPR049730">
    <property type="entry name" value="SNF2/RAD54-like_C"/>
</dbReference>
<dbReference type="GO" id="GO:0005524">
    <property type="term" value="F:ATP binding"/>
    <property type="evidence" value="ECO:0007669"/>
    <property type="project" value="InterPro"/>
</dbReference>